<dbReference type="InterPro" id="IPR027417">
    <property type="entry name" value="P-loop_NTPase"/>
</dbReference>
<sequence>MQGSRPDITTNTTSGNSDNLRKALLFLYEVLDYWRWIAFCLALSLTIAFVYLRYISPQFLITASILVRDDAKGSEFGDTALMESMGLSPVKSSVDNEVEILKSRTLMESVVEDLHLNVRYFSTGRVKTTELYDKSPFRLTYINPEDTGKTKPATYDLTLGKKNCYKLQFGAQSYNGTFGDTLTIPHGLVTLERTSNLYSIEDQYSIVIQDPEQLVDQYRKALTISPTNKLVSTVNLSLDEVIPKKGEAILERLLANYFRASIEDKNRIADSTLAFVNKNLAEVSAELIDIEKNLERFQTSHDITDLSEDTRQLLNKSSEYEKEENRYNVQFRTVNALLQFLRSNPQHIVPAQLFVQDPGFLAIIDKYNAIQLAVAKGLITTRESHPNLKSLQAQLDHLREDLTANITSQMNDLRIGITAAGDYKSEVERKLKQIPGSERQFLEVKRQQQIKQELYILLLKKRVETSISKSSTLANARIIDRPKSGSNPLKPNKQLVILMSGFIGIGLPMAVIHLKHILNTRITSKSDISAALNVGVLAEISHNPGHERNIYSNSQSQVAEQFRVLRSNVQFLSISKQSQIILLTSSMSGEGKSFIAANLCGSLALTGKKVLLLELDLRRPRMAKDLKLKEEGFTNCLSSGLSLRDFTQVTLSKNPFDVITAGHIPPNPSELLALPEVDELILALKNKYEFIILDTPPIGLVTDARLLGHLADLSLYIVRQGFTYKSQLDIIREIRDQNQLRGLHLILNDIRAAPGSNYGYGYYLPEKRHFLNARKRNIFKS</sequence>
<comment type="caution">
    <text evidence="13">The sequence shown here is derived from an EMBL/GenBank/DDBJ whole genome shotgun (WGS) entry which is preliminary data.</text>
</comment>
<keyword evidence="7 9" id="KW-0472">Membrane</keyword>
<evidence type="ECO:0000256" key="6">
    <source>
        <dbReference type="ARBA" id="ARBA00022989"/>
    </source>
</evidence>
<evidence type="ECO:0000256" key="5">
    <source>
        <dbReference type="ARBA" id="ARBA00022840"/>
    </source>
</evidence>
<feature type="domain" description="Tyrosine-protein kinase G-rich" evidence="12">
    <location>
        <begin position="438"/>
        <end position="516"/>
    </location>
</feature>
<organism evidence="13 14">
    <name type="scientific">Dyadobacter fanqingshengii</name>
    <dbReference type="NCBI Taxonomy" id="2906443"/>
    <lineage>
        <taxon>Bacteria</taxon>
        <taxon>Pseudomonadati</taxon>
        <taxon>Bacteroidota</taxon>
        <taxon>Cytophagia</taxon>
        <taxon>Cytophagales</taxon>
        <taxon>Spirosomataceae</taxon>
        <taxon>Dyadobacter</taxon>
    </lineage>
</organism>
<dbReference type="NCBIfam" id="TIGR01007">
    <property type="entry name" value="eps_fam"/>
    <property type="match status" value="1"/>
</dbReference>
<keyword evidence="13" id="KW-0808">Transferase</keyword>
<dbReference type="Proteomes" id="UP001139700">
    <property type="component" value="Unassembled WGS sequence"/>
</dbReference>
<reference evidence="13" key="1">
    <citation type="submission" date="2021-12" db="EMBL/GenBank/DDBJ databases">
        <title>Novel species in genus Dyadobacter.</title>
        <authorList>
            <person name="Ma C."/>
        </authorList>
    </citation>
    <scope>NUCLEOTIDE SEQUENCE</scope>
    <source>
        <strain evidence="13">CY399</strain>
    </source>
</reference>
<keyword evidence="8" id="KW-0175">Coiled coil</keyword>
<evidence type="ECO:0000259" key="11">
    <source>
        <dbReference type="Pfam" id="PF02706"/>
    </source>
</evidence>
<dbReference type="GO" id="GO:0005524">
    <property type="term" value="F:ATP binding"/>
    <property type="evidence" value="ECO:0007669"/>
    <property type="project" value="UniProtKB-KW"/>
</dbReference>
<dbReference type="EC" id="2.7.10.2" evidence="13"/>
<evidence type="ECO:0000256" key="2">
    <source>
        <dbReference type="ARBA" id="ARBA00022475"/>
    </source>
</evidence>
<dbReference type="InterPro" id="IPR003856">
    <property type="entry name" value="LPS_length_determ_N"/>
</dbReference>
<keyword evidence="5" id="KW-0067">ATP-binding</keyword>
<feature type="domain" description="Polysaccharide chain length determinant N-terminal" evidence="11">
    <location>
        <begin position="30"/>
        <end position="114"/>
    </location>
</feature>
<evidence type="ECO:0000259" key="10">
    <source>
        <dbReference type="Pfam" id="PF01656"/>
    </source>
</evidence>
<dbReference type="InterPro" id="IPR032807">
    <property type="entry name" value="GNVR"/>
</dbReference>
<protein>
    <submittedName>
        <fullName evidence="13">Polysaccharide biosynthesis tyrosine autokinase</fullName>
        <ecNumber evidence="13">2.7.10.2</ecNumber>
    </submittedName>
</protein>
<dbReference type="InterPro" id="IPR002586">
    <property type="entry name" value="CobQ/CobB/MinD/ParA_Nub-bd_dom"/>
</dbReference>
<evidence type="ECO:0000313" key="14">
    <source>
        <dbReference type="Proteomes" id="UP001139700"/>
    </source>
</evidence>
<feature type="transmembrane region" description="Helical" evidence="9">
    <location>
        <begin position="33"/>
        <end position="52"/>
    </location>
</feature>
<evidence type="ECO:0000256" key="3">
    <source>
        <dbReference type="ARBA" id="ARBA00022692"/>
    </source>
</evidence>
<evidence type="ECO:0000256" key="1">
    <source>
        <dbReference type="ARBA" id="ARBA00004651"/>
    </source>
</evidence>
<evidence type="ECO:0000256" key="7">
    <source>
        <dbReference type="ARBA" id="ARBA00023136"/>
    </source>
</evidence>
<evidence type="ECO:0000256" key="4">
    <source>
        <dbReference type="ARBA" id="ARBA00022741"/>
    </source>
</evidence>
<accession>A0A9X1THW3</accession>
<gene>
    <name evidence="13" type="ORF">LXM24_18770</name>
</gene>
<keyword evidence="6 9" id="KW-1133">Transmembrane helix</keyword>
<dbReference type="Gene3D" id="3.40.50.300">
    <property type="entry name" value="P-loop containing nucleotide triphosphate hydrolases"/>
    <property type="match status" value="1"/>
</dbReference>
<evidence type="ECO:0000259" key="12">
    <source>
        <dbReference type="Pfam" id="PF13807"/>
    </source>
</evidence>
<evidence type="ECO:0000256" key="9">
    <source>
        <dbReference type="SAM" id="Phobius"/>
    </source>
</evidence>
<feature type="coiled-coil region" evidence="8">
    <location>
        <begin position="273"/>
        <end position="323"/>
    </location>
</feature>
<dbReference type="InterPro" id="IPR005702">
    <property type="entry name" value="Wzc-like_C"/>
</dbReference>
<keyword evidence="2" id="KW-1003">Cell membrane</keyword>
<feature type="domain" description="CobQ/CobB/MinD/ParA nucleotide binding" evidence="10">
    <location>
        <begin position="581"/>
        <end position="750"/>
    </location>
</feature>
<dbReference type="PANTHER" id="PTHR32309">
    <property type="entry name" value="TYROSINE-PROTEIN KINASE"/>
    <property type="match status" value="1"/>
</dbReference>
<keyword evidence="14" id="KW-1185">Reference proteome</keyword>
<name>A0A9X1THW3_9BACT</name>
<evidence type="ECO:0000313" key="13">
    <source>
        <dbReference type="EMBL" id="MCF0042157.1"/>
    </source>
</evidence>
<dbReference type="CDD" id="cd05387">
    <property type="entry name" value="BY-kinase"/>
    <property type="match status" value="1"/>
</dbReference>
<dbReference type="PANTHER" id="PTHR32309:SF13">
    <property type="entry name" value="FERRIC ENTEROBACTIN TRANSPORT PROTEIN FEPE"/>
    <property type="match status" value="1"/>
</dbReference>
<proteinExistence type="predicted"/>
<dbReference type="AlphaFoldDB" id="A0A9X1THW3"/>
<dbReference type="Pfam" id="PF13807">
    <property type="entry name" value="GNVR"/>
    <property type="match status" value="1"/>
</dbReference>
<keyword evidence="3 9" id="KW-0812">Transmembrane</keyword>
<dbReference type="InterPro" id="IPR050445">
    <property type="entry name" value="Bact_polysacc_biosynth/exp"/>
</dbReference>
<evidence type="ECO:0000256" key="8">
    <source>
        <dbReference type="SAM" id="Coils"/>
    </source>
</evidence>
<dbReference type="GO" id="GO:0004715">
    <property type="term" value="F:non-membrane spanning protein tyrosine kinase activity"/>
    <property type="evidence" value="ECO:0007669"/>
    <property type="project" value="UniProtKB-EC"/>
</dbReference>
<keyword evidence="4" id="KW-0547">Nucleotide-binding</keyword>
<dbReference type="EMBL" id="JAJTTA010000003">
    <property type="protein sequence ID" value="MCF0042157.1"/>
    <property type="molecule type" value="Genomic_DNA"/>
</dbReference>
<dbReference type="GO" id="GO:0005886">
    <property type="term" value="C:plasma membrane"/>
    <property type="evidence" value="ECO:0007669"/>
    <property type="project" value="UniProtKB-SubCell"/>
</dbReference>
<dbReference type="Pfam" id="PF01656">
    <property type="entry name" value="CbiA"/>
    <property type="match status" value="1"/>
</dbReference>
<comment type="subcellular location">
    <subcellularLocation>
        <location evidence="1">Cell membrane</location>
        <topology evidence="1">Multi-pass membrane protein</topology>
    </subcellularLocation>
</comment>
<dbReference type="RefSeq" id="WP_234615023.1">
    <property type="nucleotide sequence ID" value="NZ_CP098806.1"/>
</dbReference>
<dbReference type="Pfam" id="PF02706">
    <property type="entry name" value="Wzz"/>
    <property type="match status" value="1"/>
</dbReference>
<dbReference type="SUPFAM" id="SSF52540">
    <property type="entry name" value="P-loop containing nucleoside triphosphate hydrolases"/>
    <property type="match status" value="1"/>
</dbReference>